<protein>
    <recommendedName>
        <fullName evidence="6">Transporter</fullName>
    </recommendedName>
</protein>
<reference evidence="8" key="1">
    <citation type="submission" date="2020-10" db="EMBL/GenBank/DDBJ databases">
        <authorList>
            <person name="Gilroy R."/>
        </authorList>
    </citation>
    <scope>NUCLEOTIDE SEQUENCE</scope>
    <source>
        <strain evidence="8">35461</strain>
    </source>
</reference>
<feature type="transmembrane region" description="Helical" evidence="7">
    <location>
        <begin position="299"/>
        <end position="327"/>
    </location>
</feature>
<dbReference type="CDD" id="cd10336">
    <property type="entry name" value="SLC6sbd_Tyt1-Like"/>
    <property type="match status" value="1"/>
</dbReference>
<dbReference type="GO" id="GO:0016020">
    <property type="term" value="C:membrane"/>
    <property type="evidence" value="ECO:0007669"/>
    <property type="project" value="UniProtKB-SubCell"/>
</dbReference>
<feature type="transmembrane region" description="Helical" evidence="7">
    <location>
        <begin position="396"/>
        <end position="416"/>
    </location>
</feature>
<feature type="transmembrane region" description="Helical" evidence="7">
    <location>
        <begin position="39"/>
        <end position="57"/>
    </location>
</feature>
<dbReference type="GO" id="GO:0015293">
    <property type="term" value="F:symporter activity"/>
    <property type="evidence" value="ECO:0007669"/>
    <property type="project" value="UniProtKB-KW"/>
</dbReference>
<keyword evidence="6" id="KW-0769">Symport</keyword>
<evidence type="ECO:0000256" key="2">
    <source>
        <dbReference type="ARBA" id="ARBA00022448"/>
    </source>
</evidence>
<dbReference type="PROSITE" id="PS00610">
    <property type="entry name" value="NA_NEUROTRAN_SYMP_1"/>
    <property type="match status" value="1"/>
</dbReference>
<feature type="transmembrane region" description="Helical" evidence="7">
    <location>
        <begin position="89"/>
        <end position="121"/>
    </location>
</feature>
<dbReference type="PANTHER" id="PTHR42948:SF1">
    <property type="entry name" value="TRANSPORTER"/>
    <property type="match status" value="1"/>
</dbReference>
<evidence type="ECO:0000256" key="6">
    <source>
        <dbReference type="RuleBase" id="RU003732"/>
    </source>
</evidence>
<keyword evidence="2 6" id="KW-0813">Transport</keyword>
<dbReference type="InterPro" id="IPR037272">
    <property type="entry name" value="SNS_sf"/>
</dbReference>
<feature type="transmembrane region" description="Helical" evidence="7">
    <location>
        <begin position="490"/>
        <end position="514"/>
    </location>
</feature>
<comment type="subcellular location">
    <subcellularLocation>
        <location evidence="1">Membrane</location>
        <topology evidence="1">Multi-pass membrane protein</topology>
    </subcellularLocation>
</comment>
<dbReference type="Pfam" id="PF00209">
    <property type="entry name" value="SNF"/>
    <property type="match status" value="2"/>
</dbReference>
<evidence type="ECO:0000256" key="4">
    <source>
        <dbReference type="ARBA" id="ARBA00022989"/>
    </source>
</evidence>
<sequence>MTRENWTSSIGFILASAGSAIGLGNIWKFPYMAGENGGGTFVLVYVLCVAFIGLPVMCSEMLIGRHTRRNIINAMGKVERLSGNPNVRFVMSALSAGMAVAFATMQAWLPVAAALVGVYLFAKKGFAVLGWVCTIVALAILSYYAVIGGWIVEYIRLSLTGTLVPDAVDGAVAAEVAQTSQTAFGAYVANPWRVLVGFVIFMAVTGWMLLGGIRAGIERMSKILMPLLFILLVVVIVRSVTLPGAGEGISFLLKPTLEAFTPKVVLMALGQVFFSLSLGMAITVTYGSYLHKEHNILRAAGWVGVLDTCAALMAGLAIFPAVFAVGLEPSAGPGLIFGALPAVFDSMWLGPVWATCFFFMLFIAAVTSSVALLECGATVFIERLRRGHKRGSRRTAVLIGFVLCTVMGLLAVFSTADWSHLPWLGKAVEACMGDLARGNWLDTLDNFASNWILPFTALCTALLVGWGWTPRRAAPELLAQGEDWRVAPAVWGFLLRWVSPIGILLVFLYVAGFLGF</sequence>
<feature type="transmembrane region" description="Helical" evidence="7">
    <location>
        <begin position="451"/>
        <end position="469"/>
    </location>
</feature>
<dbReference type="SUPFAM" id="SSF161070">
    <property type="entry name" value="SNF-like"/>
    <property type="match status" value="2"/>
</dbReference>
<dbReference type="Proteomes" id="UP000886845">
    <property type="component" value="Unassembled WGS sequence"/>
</dbReference>
<evidence type="ECO:0000256" key="7">
    <source>
        <dbReference type="SAM" id="Phobius"/>
    </source>
</evidence>
<keyword evidence="3 6" id="KW-0812">Transmembrane</keyword>
<dbReference type="EMBL" id="DVOR01000191">
    <property type="protein sequence ID" value="HIV09633.1"/>
    <property type="molecule type" value="Genomic_DNA"/>
</dbReference>
<reference evidence="8" key="2">
    <citation type="journal article" date="2021" name="PeerJ">
        <title>Extensive microbial diversity within the chicken gut microbiome revealed by metagenomics and culture.</title>
        <authorList>
            <person name="Gilroy R."/>
            <person name="Ravi A."/>
            <person name="Getino M."/>
            <person name="Pursley I."/>
            <person name="Horton D.L."/>
            <person name="Alikhan N.F."/>
            <person name="Baker D."/>
            <person name="Gharbi K."/>
            <person name="Hall N."/>
            <person name="Watson M."/>
            <person name="Adriaenssens E.M."/>
            <person name="Foster-Nyarko E."/>
            <person name="Jarju S."/>
            <person name="Secka A."/>
            <person name="Antonio M."/>
            <person name="Oren A."/>
            <person name="Chaudhuri R.R."/>
            <person name="La Ragione R."/>
            <person name="Hildebrand F."/>
            <person name="Pallen M.J."/>
        </authorList>
    </citation>
    <scope>NUCLEOTIDE SEQUENCE</scope>
    <source>
        <strain evidence="8">35461</strain>
    </source>
</reference>
<dbReference type="PANTHER" id="PTHR42948">
    <property type="entry name" value="TRANSPORTER"/>
    <property type="match status" value="1"/>
</dbReference>
<keyword evidence="4 7" id="KW-1133">Transmembrane helix</keyword>
<feature type="transmembrane region" description="Helical" evidence="7">
    <location>
        <begin position="265"/>
        <end position="287"/>
    </location>
</feature>
<feature type="transmembrane region" description="Helical" evidence="7">
    <location>
        <begin position="347"/>
        <end position="375"/>
    </location>
</feature>
<accession>A0A9D1NP03</accession>
<dbReference type="PROSITE" id="PS50267">
    <property type="entry name" value="NA_NEUROTRAN_SYMP_3"/>
    <property type="match status" value="1"/>
</dbReference>
<proteinExistence type="inferred from homology"/>
<evidence type="ECO:0000256" key="5">
    <source>
        <dbReference type="ARBA" id="ARBA00023136"/>
    </source>
</evidence>
<evidence type="ECO:0000313" key="8">
    <source>
        <dbReference type="EMBL" id="HIV09633.1"/>
    </source>
</evidence>
<dbReference type="InterPro" id="IPR047218">
    <property type="entry name" value="YocR/YhdH-like"/>
</dbReference>
<dbReference type="AlphaFoldDB" id="A0A9D1NP03"/>
<keyword evidence="5 7" id="KW-0472">Membrane</keyword>
<gene>
    <name evidence="8" type="ORF">IAC79_05940</name>
</gene>
<evidence type="ECO:0000256" key="3">
    <source>
        <dbReference type="ARBA" id="ARBA00022692"/>
    </source>
</evidence>
<organism evidence="8 9">
    <name type="scientific">Candidatus Spyradenecus faecavium</name>
    <dbReference type="NCBI Taxonomy" id="2840947"/>
    <lineage>
        <taxon>Bacteria</taxon>
        <taxon>Pseudomonadati</taxon>
        <taxon>Lentisphaerota</taxon>
        <taxon>Lentisphaeria</taxon>
        <taxon>Lentisphaerales</taxon>
        <taxon>Lentisphaeraceae</taxon>
        <taxon>Lentisphaeraceae incertae sedis</taxon>
        <taxon>Candidatus Spyradenecus</taxon>
    </lineage>
</organism>
<evidence type="ECO:0000313" key="9">
    <source>
        <dbReference type="Proteomes" id="UP000886845"/>
    </source>
</evidence>
<dbReference type="InterPro" id="IPR000175">
    <property type="entry name" value="Na/ntran_symport"/>
</dbReference>
<feature type="transmembrane region" description="Helical" evidence="7">
    <location>
        <begin position="223"/>
        <end position="245"/>
    </location>
</feature>
<feature type="transmembrane region" description="Helical" evidence="7">
    <location>
        <begin position="6"/>
        <end position="27"/>
    </location>
</feature>
<dbReference type="NCBIfam" id="NF037979">
    <property type="entry name" value="Na_transp"/>
    <property type="match status" value="1"/>
</dbReference>
<evidence type="ECO:0000256" key="1">
    <source>
        <dbReference type="ARBA" id="ARBA00004141"/>
    </source>
</evidence>
<feature type="transmembrane region" description="Helical" evidence="7">
    <location>
        <begin position="128"/>
        <end position="152"/>
    </location>
</feature>
<comment type="similarity">
    <text evidence="6">Belongs to the sodium:neurotransmitter symporter (SNF) (TC 2.A.22) family.</text>
</comment>
<dbReference type="PRINTS" id="PR00176">
    <property type="entry name" value="NANEUSMPORT"/>
</dbReference>
<feature type="transmembrane region" description="Helical" evidence="7">
    <location>
        <begin position="192"/>
        <end position="211"/>
    </location>
</feature>
<name>A0A9D1NP03_9BACT</name>
<comment type="caution">
    <text evidence="8">The sequence shown here is derived from an EMBL/GenBank/DDBJ whole genome shotgun (WGS) entry which is preliminary data.</text>
</comment>